<dbReference type="SMART" id="SM00530">
    <property type="entry name" value="HTH_XRE"/>
    <property type="match status" value="1"/>
</dbReference>
<dbReference type="InterPro" id="IPR001387">
    <property type="entry name" value="Cro/C1-type_HTH"/>
</dbReference>
<dbReference type="Gene3D" id="1.10.260.40">
    <property type="entry name" value="lambda repressor-like DNA-binding domains"/>
    <property type="match status" value="1"/>
</dbReference>
<evidence type="ECO:0000313" key="2">
    <source>
        <dbReference type="EMBL" id="UQS86175.1"/>
    </source>
</evidence>
<dbReference type="AlphaFoldDB" id="A0A976X4W2"/>
<keyword evidence="3" id="KW-1185">Reference proteome</keyword>
<dbReference type="KEGG" id="lbe:MOO44_00610"/>
<organism evidence="2 3">
    <name type="scientific">Nicoliella spurrieriana</name>
    <dbReference type="NCBI Taxonomy" id="2925830"/>
    <lineage>
        <taxon>Bacteria</taxon>
        <taxon>Bacillati</taxon>
        <taxon>Bacillota</taxon>
        <taxon>Bacilli</taxon>
        <taxon>Lactobacillales</taxon>
        <taxon>Lactobacillaceae</taxon>
        <taxon>Nicoliella</taxon>
    </lineage>
</organism>
<geneLocation type="plasmid" evidence="2 3">
    <name>p1unnamed</name>
</geneLocation>
<dbReference type="CDD" id="cd00093">
    <property type="entry name" value="HTH_XRE"/>
    <property type="match status" value="1"/>
</dbReference>
<dbReference type="GO" id="GO:0003677">
    <property type="term" value="F:DNA binding"/>
    <property type="evidence" value="ECO:0007669"/>
    <property type="project" value="InterPro"/>
</dbReference>
<proteinExistence type="predicted"/>
<name>A0A976X4W2_9LACO</name>
<dbReference type="SUPFAM" id="SSF47413">
    <property type="entry name" value="lambda repressor-like DNA-binding domains"/>
    <property type="match status" value="1"/>
</dbReference>
<evidence type="ECO:0000313" key="3">
    <source>
        <dbReference type="Proteomes" id="UP000831181"/>
    </source>
</evidence>
<evidence type="ECO:0000259" key="1">
    <source>
        <dbReference type="PROSITE" id="PS50943"/>
    </source>
</evidence>
<protein>
    <submittedName>
        <fullName evidence="2">Helix-turn-helix domain-containing protein</fullName>
    </submittedName>
</protein>
<keyword evidence="2" id="KW-0614">Plasmid</keyword>
<dbReference type="EMBL" id="CP093360">
    <property type="protein sequence ID" value="UQS86175.1"/>
    <property type="molecule type" value="Genomic_DNA"/>
</dbReference>
<accession>A0A976X4W2</accession>
<dbReference type="InterPro" id="IPR010982">
    <property type="entry name" value="Lambda_DNA-bd_dom_sf"/>
</dbReference>
<feature type="domain" description="HTH cro/C1-type" evidence="1">
    <location>
        <begin position="14"/>
        <end position="68"/>
    </location>
</feature>
<dbReference type="Proteomes" id="UP000831181">
    <property type="component" value="Plasmid p1unnamed"/>
</dbReference>
<dbReference type="RefSeq" id="WP_260115984.1">
    <property type="nucleotide sequence ID" value="NZ_CP093360.1"/>
</dbReference>
<sequence>MNSEERMVPKSDELKAIMKKKNLSNAELDSLMGVNVSTVCHFMNGKRGMSATTIGKLLNSLNLSSEDFNRLFIFNQSLPKGNGMIT</sequence>
<dbReference type="Pfam" id="PF01381">
    <property type="entry name" value="HTH_3"/>
    <property type="match status" value="1"/>
</dbReference>
<dbReference type="PROSITE" id="PS50943">
    <property type="entry name" value="HTH_CROC1"/>
    <property type="match status" value="1"/>
</dbReference>
<reference evidence="2" key="1">
    <citation type="journal article" date="2022" name="Int. J. Syst. Evol. Microbiol.">
        <title>Apilactobacillus apisilvae sp. nov., Nicolia spurrieriana gen. nov. sp. nov., Bombilactobacillus folatiphilus sp. nov. and Bombilactobacillus thymidiniphilus sp. nov., four new lactic acid bacterial isolates from stingless bees Tetragonula carbonaria and Austroplebeia australis.</title>
        <authorList>
            <person name="Oliphant S.A."/>
            <person name="Watson-Haigh N.S."/>
            <person name="Sumby K.M."/>
            <person name="Gardner J."/>
            <person name="Groom S."/>
            <person name="Jiranek V."/>
        </authorList>
    </citation>
    <scope>NUCLEOTIDE SEQUENCE</scope>
    <source>
        <strain evidence="2">SGEP1_A5</strain>
    </source>
</reference>
<gene>
    <name evidence="2" type="ORF">MOO44_00610</name>
</gene>